<sequence>MRHLNLRKALAKPKRDHVSRPPVVLKTPREIGLMREAGKVVAEALASVRELAKPGVTTGELNDKVAAIFRKHQARPLFLNYPNSERGKPPFPGVICSSVNEQVVHGIPSHKTVLVEGDIVSIDTGCSLNGWCGDSAITLAIGEISQEHRKLLEITKATLDLAIELIPQCRKWSEVAARMEALVVENGLHPVEKFVGHGIGRAMHESPQVPNFVNAEMLEQDFSLEPGLVLAIEPMVSLGTREVRQLNDHWTIVTRDGRASAHFEHTVAITAQGVEVLTRGE</sequence>
<reference evidence="10 11" key="1">
    <citation type="journal article" date="2011" name="Stand. Genomic Sci.">
        <title>Complete genome sequence of Isosphaera pallida type strain (IS1B).</title>
        <authorList>
            <consortium name="US DOE Joint Genome Institute (JGI-PGF)"/>
            <person name="Goker M."/>
            <person name="Cleland D."/>
            <person name="Saunders E."/>
            <person name="Lapidus A."/>
            <person name="Nolan M."/>
            <person name="Lucas S."/>
            <person name="Hammon N."/>
            <person name="Deshpande S."/>
            <person name="Cheng J.F."/>
            <person name="Tapia R."/>
            <person name="Han C."/>
            <person name="Goodwin L."/>
            <person name="Pitluck S."/>
            <person name="Liolios K."/>
            <person name="Pagani I."/>
            <person name="Ivanova N."/>
            <person name="Mavromatis K."/>
            <person name="Pati A."/>
            <person name="Chen A."/>
            <person name="Palaniappan K."/>
            <person name="Land M."/>
            <person name="Hauser L."/>
            <person name="Chang Y.J."/>
            <person name="Jeffries C.D."/>
            <person name="Detter J.C."/>
            <person name="Beck B."/>
            <person name="Woyke T."/>
            <person name="Bristow J."/>
            <person name="Eisen J.A."/>
            <person name="Markowitz V."/>
            <person name="Hugenholtz P."/>
            <person name="Kyrpides N.C."/>
            <person name="Klenk H.P."/>
        </authorList>
    </citation>
    <scope>NUCLEOTIDE SEQUENCE [LARGE SCALE GENOMIC DNA]</scope>
    <source>
        <strain evidence="11">ATCC 43644 / DSM 9630 / IS1B</strain>
    </source>
</reference>
<dbReference type="OrthoDB" id="9802055at2"/>
<evidence type="ECO:0000256" key="5">
    <source>
        <dbReference type="ARBA" id="ARBA00022801"/>
    </source>
</evidence>
<accession>E8R3R2</accession>
<comment type="cofactor">
    <cofactor evidence="6">
        <name>Co(2+)</name>
        <dbReference type="ChEBI" id="CHEBI:48828"/>
    </cofactor>
    <cofactor evidence="6">
        <name>Zn(2+)</name>
        <dbReference type="ChEBI" id="CHEBI:29105"/>
    </cofactor>
    <cofactor evidence="6">
        <name>Mn(2+)</name>
        <dbReference type="ChEBI" id="CHEBI:29035"/>
    </cofactor>
    <cofactor evidence="6">
        <name>Fe(2+)</name>
        <dbReference type="ChEBI" id="CHEBI:29033"/>
    </cofactor>
    <text evidence="6">Binds 2 divalent metal cations per subunit. Has a high-affinity and a low affinity metal-binding site. The true nature of the physiological cofactor is under debate. The enzyme is active with cobalt, zinc, manganese or divalent iron ions. Most likely, methionine aminopeptidases function as mononuclear Fe(2+)-metalloproteases under physiological conditions, and the catalytically relevant metal-binding site has been assigned to the histidine-containing high-affinity site.</text>
</comment>
<dbReference type="SUPFAM" id="SSF55920">
    <property type="entry name" value="Creatinase/aminopeptidase"/>
    <property type="match status" value="1"/>
</dbReference>
<evidence type="ECO:0000259" key="9">
    <source>
        <dbReference type="Pfam" id="PF00557"/>
    </source>
</evidence>
<feature type="binding site" evidence="6">
    <location>
        <position position="123"/>
    </location>
    <ligand>
        <name>a divalent metal cation</name>
        <dbReference type="ChEBI" id="CHEBI:60240"/>
        <label>1</label>
    </ligand>
</feature>
<gene>
    <name evidence="6" type="primary">map</name>
    <name evidence="10" type="ordered locus">Isop_2067</name>
</gene>
<dbReference type="AlphaFoldDB" id="E8R3R2"/>
<comment type="similarity">
    <text evidence="6">Belongs to the peptidase M24A family. Methionine aminopeptidase type 1 subfamily.</text>
</comment>
<dbReference type="CDD" id="cd01086">
    <property type="entry name" value="MetAP1"/>
    <property type="match status" value="1"/>
</dbReference>
<dbReference type="GO" id="GO:0070006">
    <property type="term" value="F:metalloaminopeptidase activity"/>
    <property type="evidence" value="ECO:0007669"/>
    <property type="project" value="UniProtKB-UniRule"/>
</dbReference>
<name>E8R3R2_ISOPI</name>
<feature type="binding site" evidence="6">
    <location>
        <position position="197"/>
    </location>
    <ligand>
        <name>a divalent metal cation</name>
        <dbReference type="ChEBI" id="CHEBI:60240"/>
        <label>2</label>
        <note>catalytic</note>
    </ligand>
</feature>
<keyword evidence="5 6" id="KW-0378">Hydrolase</keyword>
<feature type="binding site" evidence="6">
    <location>
        <position position="264"/>
    </location>
    <ligand>
        <name>a divalent metal cation</name>
        <dbReference type="ChEBI" id="CHEBI:60240"/>
        <label>1</label>
    </ligand>
</feature>
<dbReference type="GO" id="GO:0046872">
    <property type="term" value="F:metal ion binding"/>
    <property type="evidence" value="ECO:0007669"/>
    <property type="project" value="UniProtKB-UniRule"/>
</dbReference>
<dbReference type="HAMAP" id="MF_01974">
    <property type="entry name" value="MetAP_1"/>
    <property type="match status" value="1"/>
</dbReference>
<dbReference type="NCBIfam" id="TIGR00500">
    <property type="entry name" value="met_pdase_I"/>
    <property type="match status" value="1"/>
</dbReference>
<dbReference type="Proteomes" id="UP000008631">
    <property type="component" value="Chromosome"/>
</dbReference>
<dbReference type="EC" id="3.4.11.18" evidence="6 7"/>
<protein>
    <recommendedName>
        <fullName evidence="6 7">Methionine aminopeptidase</fullName>
        <shortName evidence="6">MAP</shortName>
        <shortName evidence="6">MetAP</shortName>
        <ecNumber evidence="6 7">3.4.11.18</ecNumber>
    </recommendedName>
    <alternativeName>
        <fullName evidence="6">Peptidase M</fullName>
    </alternativeName>
</protein>
<dbReference type="InterPro" id="IPR002467">
    <property type="entry name" value="Pept_M24A_MAP1"/>
</dbReference>
<keyword evidence="4 6" id="KW-0479">Metal-binding</keyword>
<dbReference type="EMBL" id="CP002353">
    <property type="protein sequence ID" value="ADV62647.1"/>
    <property type="molecule type" value="Genomic_DNA"/>
</dbReference>
<comment type="catalytic activity">
    <reaction evidence="6 7">
        <text>Release of N-terminal amino acids, preferentially methionine, from peptides and arylamides.</text>
        <dbReference type="EC" id="3.4.11.18"/>
    </reaction>
</comment>
<evidence type="ECO:0000256" key="7">
    <source>
        <dbReference type="RuleBase" id="RU003653"/>
    </source>
</evidence>
<keyword evidence="11" id="KW-1185">Reference proteome</keyword>
<feature type="binding site" evidence="6">
    <location>
        <position position="264"/>
    </location>
    <ligand>
        <name>a divalent metal cation</name>
        <dbReference type="ChEBI" id="CHEBI:60240"/>
        <label>2</label>
        <note>catalytic</note>
    </ligand>
</feature>
<comment type="function">
    <text evidence="1 6">Removes the N-terminal methionine from nascent proteins. The N-terminal methionine is often cleaved when the second residue in the primary sequence is small and uncharged (Met-Ala-, Cys, Gly, Pro, Ser, Thr, or Val). Requires deformylation of the N(alpha)-formylated initiator methionine before it can be hydrolyzed.</text>
</comment>
<dbReference type="InterPro" id="IPR000994">
    <property type="entry name" value="Pept_M24"/>
</dbReference>
<evidence type="ECO:0000256" key="6">
    <source>
        <dbReference type="HAMAP-Rule" id="MF_01974"/>
    </source>
</evidence>
<feature type="binding site" evidence="6">
    <location>
        <position position="134"/>
    </location>
    <ligand>
        <name>a divalent metal cation</name>
        <dbReference type="ChEBI" id="CHEBI:60240"/>
        <label>2</label>
        <note>catalytic</note>
    </ligand>
</feature>
<organism evidence="10 11">
    <name type="scientific">Isosphaera pallida (strain ATCC 43644 / DSM 9630 / IS1B)</name>
    <dbReference type="NCBI Taxonomy" id="575540"/>
    <lineage>
        <taxon>Bacteria</taxon>
        <taxon>Pseudomonadati</taxon>
        <taxon>Planctomycetota</taxon>
        <taxon>Planctomycetia</taxon>
        <taxon>Isosphaerales</taxon>
        <taxon>Isosphaeraceae</taxon>
        <taxon>Isosphaera</taxon>
    </lineage>
</organism>
<keyword evidence="3 6" id="KW-0645">Protease</keyword>
<evidence type="ECO:0000256" key="1">
    <source>
        <dbReference type="ARBA" id="ARBA00002521"/>
    </source>
</evidence>
<dbReference type="InParanoid" id="E8R3R2"/>
<evidence type="ECO:0000256" key="3">
    <source>
        <dbReference type="ARBA" id="ARBA00022670"/>
    </source>
</evidence>
<feature type="domain" description="Peptidase M24" evidence="9">
    <location>
        <begin position="33"/>
        <end position="271"/>
    </location>
</feature>
<dbReference type="KEGG" id="ipa:Isop_2067"/>
<dbReference type="GO" id="GO:0006508">
    <property type="term" value="P:proteolysis"/>
    <property type="evidence" value="ECO:0007669"/>
    <property type="project" value="UniProtKB-KW"/>
</dbReference>
<feature type="binding site" evidence="6">
    <location>
        <position position="134"/>
    </location>
    <ligand>
        <name>a divalent metal cation</name>
        <dbReference type="ChEBI" id="CHEBI:60240"/>
        <label>1</label>
    </ligand>
</feature>
<dbReference type="PROSITE" id="PS00680">
    <property type="entry name" value="MAP_1"/>
    <property type="match status" value="1"/>
</dbReference>
<comment type="subunit">
    <text evidence="6">Monomer.</text>
</comment>
<evidence type="ECO:0000313" key="11">
    <source>
        <dbReference type="Proteomes" id="UP000008631"/>
    </source>
</evidence>
<dbReference type="FunCoup" id="E8R3R2">
    <property type="interactions" value="486"/>
</dbReference>
<evidence type="ECO:0000256" key="2">
    <source>
        <dbReference type="ARBA" id="ARBA00022438"/>
    </source>
</evidence>
<dbReference type="HOGENOM" id="CLU_015857_0_1_0"/>
<feature type="binding site" evidence="6">
    <location>
        <position position="105"/>
    </location>
    <ligand>
        <name>substrate</name>
    </ligand>
</feature>
<feature type="compositionally biased region" description="Basic residues" evidence="8">
    <location>
        <begin position="1"/>
        <end position="17"/>
    </location>
</feature>
<dbReference type="GO" id="GO:0005829">
    <property type="term" value="C:cytosol"/>
    <property type="evidence" value="ECO:0007669"/>
    <property type="project" value="TreeGrafter"/>
</dbReference>
<dbReference type="PRINTS" id="PR00599">
    <property type="entry name" value="MAPEPTIDASE"/>
</dbReference>
<feature type="binding site" evidence="6">
    <location>
        <position position="233"/>
    </location>
    <ligand>
        <name>a divalent metal cation</name>
        <dbReference type="ChEBI" id="CHEBI:60240"/>
        <label>2</label>
        <note>catalytic</note>
    </ligand>
</feature>
<dbReference type="InterPro" id="IPR001714">
    <property type="entry name" value="Pept_M24_MAP"/>
</dbReference>
<dbReference type="STRING" id="575540.Isop_2067"/>
<proteinExistence type="inferred from homology"/>
<dbReference type="PANTHER" id="PTHR43330:SF27">
    <property type="entry name" value="METHIONINE AMINOPEPTIDASE"/>
    <property type="match status" value="1"/>
</dbReference>
<dbReference type="eggNOG" id="COG0024">
    <property type="taxonomic scope" value="Bacteria"/>
</dbReference>
<evidence type="ECO:0000313" key="10">
    <source>
        <dbReference type="EMBL" id="ADV62647.1"/>
    </source>
</evidence>
<feature type="region of interest" description="Disordered" evidence="8">
    <location>
        <begin position="1"/>
        <end position="20"/>
    </location>
</feature>
<dbReference type="PANTHER" id="PTHR43330">
    <property type="entry name" value="METHIONINE AMINOPEPTIDASE"/>
    <property type="match status" value="1"/>
</dbReference>
<dbReference type="GO" id="GO:0004239">
    <property type="term" value="F:initiator methionyl aminopeptidase activity"/>
    <property type="evidence" value="ECO:0007669"/>
    <property type="project" value="UniProtKB-UniRule"/>
</dbReference>
<dbReference type="InterPro" id="IPR036005">
    <property type="entry name" value="Creatinase/aminopeptidase-like"/>
</dbReference>
<dbReference type="Pfam" id="PF00557">
    <property type="entry name" value="Peptidase_M24"/>
    <property type="match status" value="1"/>
</dbReference>
<keyword evidence="2 6" id="KW-0031">Aminopeptidase</keyword>
<feature type="binding site" evidence="6">
    <location>
        <position position="204"/>
    </location>
    <ligand>
        <name>substrate</name>
    </ligand>
</feature>
<evidence type="ECO:0000256" key="4">
    <source>
        <dbReference type="ARBA" id="ARBA00022723"/>
    </source>
</evidence>
<evidence type="ECO:0000256" key="8">
    <source>
        <dbReference type="SAM" id="MobiDB-lite"/>
    </source>
</evidence>
<dbReference type="Gene3D" id="3.90.230.10">
    <property type="entry name" value="Creatinase/methionine aminopeptidase superfamily"/>
    <property type="match status" value="1"/>
</dbReference>